<sequence>MLDKEPTTFAKASPHPERRQAMMKEFDALAANHTWTLVPPPLDQKVIGCKWIYKIQRKSDGSIERYKSRLVAKGFNQQEDLGFVHYFLGIEVLSCKTGMQLSQTKYIMDILSKANMVHAKPWDTTTALGSPLYKDDGPPFENPKSYRTIVGALQYATLTRPDISFAVNCVSQYIHQPTIPQWTAVKRILRYLCGSLNLKLHLNPSHSLTIDVYCDANWAGCPDDRRSTTGFCLYLGGNLVSWSAKKQHTVSRSSTEAEYRSLVLTCAEILWLQYLLNELYVSLATPPTLWCDNIRATFLASNPIFHARTKYIEIDYHFVRERVATKQLRV</sequence>
<dbReference type="SUPFAM" id="SSF56672">
    <property type="entry name" value="DNA/RNA polymerases"/>
    <property type="match status" value="1"/>
</dbReference>
<comment type="caution">
    <text evidence="2">The sequence shown here is derived from an EMBL/GenBank/DDBJ whole genome shotgun (WGS) entry which is preliminary data.</text>
</comment>
<organism evidence="2 3">
    <name type="scientific">Rhynchospora breviuscula</name>
    <dbReference type="NCBI Taxonomy" id="2022672"/>
    <lineage>
        <taxon>Eukaryota</taxon>
        <taxon>Viridiplantae</taxon>
        <taxon>Streptophyta</taxon>
        <taxon>Embryophyta</taxon>
        <taxon>Tracheophyta</taxon>
        <taxon>Spermatophyta</taxon>
        <taxon>Magnoliopsida</taxon>
        <taxon>Liliopsida</taxon>
        <taxon>Poales</taxon>
        <taxon>Cyperaceae</taxon>
        <taxon>Cyperoideae</taxon>
        <taxon>Rhynchosporeae</taxon>
        <taxon>Rhynchospora</taxon>
    </lineage>
</organism>
<dbReference type="Pfam" id="PF07727">
    <property type="entry name" value="RVT_2"/>
    <property type="match status" value="1"/>
</dbReference>
<evidence type="ECO:0000313" key="2">
    <source>
        <dbReference type="EMBL" id="KAJ1702707.1"/>
    </source>
</evidence>
<dbReference type="Proteomes" id="UP001151287">
    <property type="component" value="Unassembled WGS sequence"/>
</dbReference>
<dbReference type="InterPro" id="IPR043502">
    <property type="entry name" value="DNA/RNA_pol_sf"/>
</dbReference>
<dbReference type="EMBL" id="JAMQYH010000001">
    <property type="protein sequence ID" value="KAJ1702707.1"/>
    <property type="molecule type" value="Genomic_DNA"/>
</dbReference>
<dbReference type="PANTHER" id="PTHR11439:SF455">
    <property type="entry name" value="RLK (RECEPTOR-LIKE PROTEIN KINASE) 8, PUTATIVE-RELATED"/>
    <property type="match status" value="1"/>
</dbReference>
<proteinExistence type="predicted"/>
<gene>
    <name evidence="2" type="ORF">LUZ63_002486</name>
</gene>
<dbReference type="AlphaFoldDB" id="A0A9Q0CYU1"/>
<protein>
    <recommendedName>
        <fullName evidence="1">Reverse transcriptase Ty1/copia-type domain-containing protein</fullName>
    </recommendedName>
</protein>
<accession>A0A9Q0CYU1</accession>
<feature type="domain" description="Reverse transcriptase Ty1/copia-type" evidence="1">
    <location>
        <begin position="32"/>
        <end position="80"/>
    </location>
</feature>
<reference evidence="2" key="1">
    <citation type="journal article" date="2022" name="Cell">
        <title>Repeat-based holocentromeres influence genome architecture and karyotype evolution.</title>
        <authorList>
            <person name="Hofstatter P.G."/>
            <person name="Thangavel G."/>
            <person name="Lux T."/>
            <person name="Neumann P."/>
            <person name="Vondrak T."/>
            <person name="Novak P."/>
            <person name="Zhang M."/>
            <person name="Costa L."/>
            <person name="Castellani M."/>
            <person name="Scott A."/>
            <person name="Toegelov H."/>
            <person name="Fuchs J."/>
            <person name="Mata-Sucre Y."/>
            <person name="Dias Y."/>
            <person name="Vanzela A.L.L."/>
            <person name="Huettel B."/>
            <person name="Almeida C.C.S."/>
            <person name="Simkova H."/>
            <person name="Souza G."/>
            <person name="Pedrosa-Harand A."/>
            <person name="Macas J."/>
            <person name="Mayer K.F.X."/>
            <person name="Houben A."/>
            <person name="Marques A."/>
        </authorList>
    </citation>
    <scope>NUCLEOTIDE SEQUENCE</scope>
    <source>
        <strain evidence="2">RhyBre1mFocal</strain>
    </source>
</reference>
<dbReference type="OrthoDB" id="1919845at2759"/>
<evidence type="ECO:0000313" key="3">
    <source>
        <dbReference type="Proteomes" id="UP001151287"/>
    </source>
</evidence>
<dbReference type="CDD" id="cd09272">
    <property type="entry name" value="RNase_HI_RT_Ty1"/>
    <property type="match status" value="1"/>
</dbReference>
<keyword evidence="3" id="KW-1185">Reference proteome</keyword>
<name>A0A9Q0CYU1_9POAL</name>
<evidence type="ECO:0000259" key="1">
    <source>
        <dbReference type="Pfam" id="PF07727"/>
    </source>
</evidence>
<dbReference type="InterPro" id="IPR013103">
    <property type="entry name" value="RVT_2"/>
</dbReference>
<dbReference type="PANTHER" id="PTHR11439">
    <property type="entry name" value="GAG-POL-RELATED RETROTRANSPOSON"/>
    <property type="match status" value="1"/>
</dbReference>